<keyword evidence="3" id="KW-1185">Reference proteome</keyword>
<name>A0A836CJ00_9STRA</name>
<evidence type="ECO:0000313" key="3">
    <source>
        <dbReference type="Proteomes" id="UP000664859"/>
    </source>
</evidence>
<evidence type="ECO:0000256" key="1">
    <source>
        <dbReference type="SAM" id="SignalP"/>
    </source>
</evidence>
<dbReference type="AlphaFoldDB" id="A0A836CJ00"/>
<keyword evidence="1" id="KW-0732">Signal</keyword>
<reference evidence="2" key="1">
    <citation type="submission" date="2021-02" db="EMBL/GenBank/DDBJ databases">
        <title>First Annotated Genome of the Yellow-green Alga Tribonema minus.</title>
        <authorList>
            <person name="Mahan K.M."/>
        </authorList>
    </citation>
    <scope>NUCLEOTIDE SEQUENCE</scope>
    <source>
        <strain evidence="2">UTEX B ZZ1240</strain>
    </source>
</reference>
<dbReference type="OrthoDB" id="73103at2759"/>
<gene>
    <name evidence="2" type="ORF">JKP88DRAFT_27463</name>
</gene>
<feature type="chain" id="PRO_5032657611" evidence="1">
    <location>
        <begin position="22"/>
        <end position="117"/>
    </location>
</feature>
<organism evidence="2 3">
    <name type="scientific">Tribonema minus</name>
    <dbReference type="NCBI Taxonomy" id="303371"/>
    <lineage>
        <taxon>Eukaryota</taxon>
        <taxon>Sar</taxon>
        <taxon>Stramenopiles</taxon>
        <taxon>Ochrophyta</taxon>
        <taxon>PX clade</taxon>
        <taxon>Xanthophyceae</taxon>
        <taxon>Tribonematales</taxon>
        <taxon>Tribonemataceae</taxon>
        <taxon>Tribonema</taxon>
    </lineage>
</organism>
<accession>A0A836CJ00</accession>
<proteinExistence type="predicted"/>
<sequence>MLCRGLVPLVLLAACCRRASAAMSPCDHVCRGGGCQYEGCTEQVQCPGGACTLERCDYPSCKGGKCVYTRCRWETCGGGKCALIDPEWTVKGDWCQGGKCTVNGRLFPSRISGSLSY</sequence>
<protein>
    <submittedName>
        <fullName evidence="2">Uncharacterized protein</fullName>
    </submittedName>
</protein>
<feature type="signal peptide" evidence="1">
    <location>
        <begin position="1"/>
        <end position="21"/>
    </location>
</feature>
<dbReference type="EMBL" id="JAFCMP010000070">
    <property type="protein sequence ID" value="KAG5188365.1"/>
    <property type="molecule type" value="Genomic_DNA"/>
</dbReference>
<evidence type="ECO:0000313" key="2">
    <source>
        <dbReference type="EMBL" id="KAG5188365.1"/>
    </source>
</evidence>
<dbReference type="Proteomes" id="UP000664859">
    <property type="component" value="Unassembled WGS sequence"/>
</dbReference>
<comment type="caution">
    <text evidence="2">The sequence shown here is derived from an EMBL/GenBank/DDBJ whole genome shotgun (WGS) entry which is preliminary data.</text>
</comment>
<dbReference type="PROSITE" id="PS51257">
    <property type="entry name" value="PROKAR_LIPOPROTEIN"/>
    <property type="match status" value="1"/>
</dbReference>